<evidence type="ECO:0000256" key="4">
    <source>
        <dbReference type="ARBA" id="ARBA00023098"/>
    </source>
</evidence>
<dbReference type="PANTHER" id="PTHR12253">
    <property type="entry name" value="RH14732P"/>
    <property type="match status" value="1"/>
</dbReference>
<dbReference type="EMBL" id="CABPRJ010000953">
    <property type="protein sequence ID" value="VVC32061.1"/>
    <property type="molecule type" value="Genomic_DNA"/>
</dbReference>
<reference evidence="7 8" key="1">
    <citation type="submission" date="2019-08" db="EMBL/GenBank/DDBJ databases">
        <authorList>
            <person name="Alioto T."/>
            <person name="Alioto T."/>
            <person name="Gomez Garrido J."/>
        </authorList>
    </citation>
    <scope>NUCLEOTIDE SEQUENCE [LARGE SCALE GENOMIC DNA]</scope>
</reference>
<proteinExistence type="predicted"/>
<dbReference type="GO" id="GO:0004623">
    <property type="term" value="F:phospholipase A2 activity"/>
    <property type="evidence" value="ECO:0007669"/>
    <property type="project" value="UniProtKB-EC"/>
</dbReference>
<dbReference type="AlphaFoldDB" id="A0A5E4MP03"/>
<keyword evidence="3" id="KW-0442">Lipid degradation</keyword>
<dbReference type="CDD" id="cd04704">
    <property type="entry name" value="PLA2_bee_venom_like"/>
    <property type="match status" value="1"/>
</dbReference>
<dbReference type="InterPro" id="IPR036444">
    <property type="entry name" value="PLipase_A2_dom_sf"/>
</dbReference>
<feature type="domain" description="Phospholipase A2-like central" evidence="6">
    <location>
        <begin position="186"/>
        <end position="281"/>
    </location>
</feature>
<accession>A0A5E4MP03</accession>
<dbReference type="EC" id="3.1.1.4" evidence="2"/>
<name>A0A5E4MP03_9HEMI</name>
<dbReference type="GO" id="GO:0050482">
    <property type="term" value="P:arachidonate secretion"/>
    <property type="evidence" value="ECO:0007669"/>
    <property type="project" value="InterPro"/>
</dbReference>
<evidence type="ECO:0000259" key="6">
    <source>
        <dbReference type="Pfam" id="PF05826"/>
    </source>
</evidence>
<evidence type="ECO:0000256" key="2">
    <source>
        <dbReference type="ARBA" id="ARBA00013278"/>
    </source>
</evidence>
<evidence type="ECO:0000256" key="5">
    <source>
        <dbReference type="ARBA" id="ARBA00029903"/>
    </source>
</evidence>
<comment type="cofactor">
    <cofactor evidence="1">
        <name>Ca(2+)</name>
        <dbReference type="ChEBI" id="CHEBI:29108"/>
    </cofactor>
</comment>
<keyword evidence="8" id="KW-1185">Reference proteome</keyword>
<evidence type="ECO:0000256" key="1">
    <source>
        <dbReference type="ARBA" id="ARBA00001913"/>
    </source>
</evidence>
<evidence type="ECO:0000313" key="7">
    <source>
        <dbReference type="EMBL" id="VVC32061.1"/>
    </source>
</evidence>
<evidence type="ECO:0000313" key="8">
    <source>
        <dbReference type="Proteomes" id="UP000325440"/>
    </source>
</evidence>
<organism evidence="7 8">
    <name type="scientific">Cinara cedri</name>
    <dbReference type="NCBI Taxonomy" id="506608"/>
    <lineage>
        <taxon>Eukaryota</taxon>
        <taxon>Metazoa</taxon>
        <taxon>Ecdysozoa</taxon>
        <taxon>Arthropoda</taxon>
        <taxon>Hexapoda</taxon>
        <taxon>Insecta</taxon>
        <taxon>Pterygota</taxon>
        <taxon>Neoptera</taxon>
        <taxon>Paraneoptera</taxon>
        <taxon>Hemiptera</taxon>
        <taxon>Sternorrhyncha</taxon>
        <taxon>Aphidomorpha</taxon>
        <taxon>Aphidoidea</taxon>
        <taxon>Aphididae</taxon>
        <taxon>Lachninae</taxon>
        <taxon>Cinara</taxon>
    </lineage>
</organism>
<dbReference type="OrthoDB" id="6075074at2759"/>
<protein>
    <recommendedName>
        <fullName evidence="2">phospholipase A2</fullName>
        <ecNumber evidence="2">3.1.1.4</ecNumber>
    </recommendedName>
    <alternativeName>
        <fullName evidence="5">Phosphatidylcholine 2-acylhydrolase</fullName>
    </alternativeName>
</protein>
<keyword evidence="4" id="KW-0443">Lipid metabolism</keyword>
<dbReference type="Proteomes" id="UP000325440">
    <property type="component" value="Unassembled WGS sequence"/>
</dbReference>
<dbReference type="GO" id="GO:0006644">
    <property type="term" value="P:phospholipid metabolic process"/>
    <property type="evidence" value="ECO:0007669"/>
    <property type="project" value="InterPro"/>
</dbReference>
<gene>
    <name evidence="7" type="ORF">CINCED_3A022774</name>
</gene>
<sequence>MNRKSAADAAVAVAVAVVAAVSLFRVAPVAADTVSADVLPDGEVEIRVSAGNVTAKRTSFTSPDTGEELMLHQITDGSHFMQLIFGTGMTLYDCEYVQEPETAAHFVREFWEEERGKNHTVESLTEKYASMVNFNRLKNACHKNHKKTRRRLAYQHRHRQSDADNDVNIVNDGKRRKRDLMSVFRIPGTEWCGKGRSAKSYKHLGGFGGADKCCRIHDTSCPMWIGAMERKYGLFNWRLNTLMHCSCDRRFRSCLKMVGTGSANLIGKLFFNVVQTKCFVLKRVRVCTKKTWWGKCHRHEHRKKAYIRDNAEY</sequence>
<dbReference type="GO" id="GO:0016042">
    <property type="term" value="P:lipid catabolic process"/>
    <property type="evidence" value="ECO:0007669"/>
    <property type="project" value="UniProtKB-KW"/>
</dbReference>
<dbReference type="Pfam" id="PF05826">
    <property type="entry name" value="Phospholip_A2_2"/>
    <property type="match status" value="1"/>
</dbReference>
<dbReference type="SUPFAM" id="SSF48619">
    <property type="entry name" value="Phospholipase A2, PLA2"/>
    <property type="match status" value="1"/>
</dbReference>
<dbReference type="Gene3D" id="1.20.90.10">
    <property type="entry name" value="Phospholipase A2 domain"/>
    <property type="match status" value="1"/>
</dbReference>
<dbReference type="InterPro" id="IPR016090">
    <property type="entry name" value="PLA2-like_dom"/>
</dbReference>
<evidence type="ECO:0000256" key="3">
    <source>
        <dbReference type="ARBA" id="ARBA00022963"/>
    </source>
</evidence>